<accession>A0A9J6GG61</accession>
<reference evidence="2 3" key="1">
    <citation type="journal article" date="2020" name="Cell">
        <title>Large-Scale Comparative Analyses of Tick Genomes Elucidate Their Genetic Diversity and Vector Capacities.</title>
        <authorList>
            <consortium name="Tick Genome and Microbiome Consortium (TIGMIC)"/>
            <person name="Jia N."/>
            <person name="Wang J."/>
            <person name="Shi W."/>
            <person name="Du L."/>
            <person name="Sun Y."/>
            <person name="Zhan W."/>
            <person name="Jiang J.F."/>
            <person name="Wang Q."/>
            <person name="Zhang B."/>
            <person name="Ji P."/>
            <person name="Bell-Sakyi L."/>
            <person name="Cui X.M."/>
            <person name="Yuan T.T."/>
            <person name="Jiang B.G."/>
            <person name="Yang W.F."/>
            <person name="Lam T.T."/>
            <person name="Chang Q.C."/>
            <person name="Ding S.J."/>
            <person name="Wang X.J."/>
            <person name="Zhu J.G."/>
            <person name="Ruan X.D."/>
            <person name="Zhao L."/>
            <person name="Wei J.T."/>
            <person name="Ye R.Z."/>
            <person name="Que T.C."/>
            <person name="Du C.H."/>
            <person name="Zhou Y.H."/>
            <person name="Cheng J.X."/>
            <person name="Dai P.F."/>
            <person name="Guo W.B."/>
            <person name="Han X.H."/>
            <person name="Huang E.J."/>
            <person name="Li L.F."/>
            <person name="Wei W."/>
            <person name="Gao Y.C."/>
            <person name="Liu J.Z."/>
            <person name="Shao H.Z."/>
            <person name="Wang X."/>
            <person name="Wang C.C."/>
            <person name="Yang T.C."/>
            <person name="Huo Q.B."/>
            <person name="Li W."/>
            <person name="Chen H.Y."/>
            <person name="Chen S.E."/>
            <person name="Zhou L.G."/>
            <person name="Ni X.B."/>
            <person name="Tian J.H."/>
            <person name="Sheng Y."/>
            <person name="Liu T."/>
            <person name="Pan Y.S."/>
            <person name="Xia L.Y."/>
            <person name="Li J."/>
            <person name="Zhao F."/>
            <person name="Cao W.C."/>
        </authorList>
    </citation>
    <scope>NUCLEOTIDE SEQUENCE [LARGE SCALE GENOMIC DNA]</scope>
    <source>
        <strain evidence="2">HaeL-2018</strain>
    </source>
</reference>
<dbReference type="OrthoDB" id="6508418at2759"/>
<gene>
    <name evidence="2" type="ORF">HPB48_017192</name>
</gene>
<dbReference type="InterPro" id="IPR048367">
    <property type="entry name" value="TNP-like_RNaseH_C"/>
</dbReference>
<evidence type="ECO:0000259" key="1">
    <source>
        <dbReference type="Pfam" id="PF21789"/>
    </source>
</evidence>
<proteinExistence type="predicted"/>
<dbReference type="Pfam" id="PF21789">
    <property type="entry name" value="TNP-like_RNaseH_C"/>
    <property type="match status" value="1"/>
</dbReference>
<dbReference type="VEuPathDB" id="VectorBase:HLOH_052838"/>
<dbReference type="PANTHER" id="PTHR47577">
    <property type="entry name" value="THAP DOMAIN-CONTAINING PROTEIN 6"/>
    <property type="match status" value="1"/>
</dbReference>
<dbReference type="AlphaFoldDB" id="A0A9J6GG61"/>
<evidence type="ECO:0000313" key="2">
    <source>
        <dbReference type="EMBL" id="KAH9374365.1"/>
    </source>
</evidence>
<keyword evidence="3" id="KW-1185">Reference proteome</keyword>
<name>A0A9J6GG61_HAELO</name>
<protein>
    <recommendedName>
        <fullName evidence="1">Transposable element P transposase-like RNase H C-terminal domain-containing protein</fullName>
    </recommendedName>
</protein>
<organism evidence="2 3">
    <name type="scientific">Haemaphysalis longicornis</name>
    <name type="common">Bush tick</name>
    <dbReference type="NCBI Taxonomy" id="44386"/>
    <lineage>
        <taxon>Eukaryota</taxon>
        <taxon>Metazoa</taxon>
        <taxon>Ecdysozoa</taxon>
        <taxon>Arthropoda</taxon>
        <taxon>Chelicerata</taxon>
        <taxon>Arachnida</taxon>
        <taxon>Acari</taxon>
        <taxon>Parasitiformes</taxon>
        <taxon>Ixodida</taxon>
        <taxon>Ixodoidea</taxon>
        <taxon>Ixodidae</taxon>
        <taxon>Haemaphysalinae</taxon>
        <taxon>Haemaphysalis</taxon>
    </lineage>
</organism>
<sequence>MDAVEKAWKFDSKDTVRLKATPHVTRPVFAPIGFEKIKVNFAFTLFSDEVLRDLYTYKDDVAALRSLGSTSPMVAFVKRMSRLIAAMTSRCSRGAMRPNSQCLSDVKDFIAYLNTWEAAVGKVGFLAPGTAEGLRVTLASTVSLFEYLTTKLGQKYMLTSRLCQDPLENVFGILRQMSGSNDHPTPTQFLLSANCLAFCSLAKAPVNGNVTPSLVSSLVSKSGERPEDIQSKLDQLMDIACLNEVHDVLLSCDALPDHDATVSMKSDSRVTYYVTGYVACKMLKNEMRRLLPSTTPCS</sequence>
<feature type="domain" description="Transposable element P transposase-like RNase H C-terminal" evidence="1">
    <location>
        <begin position="162"/>
        <end position="189"/>
    </location>
</feature>
<dbReference type="PANTHER" id="PTHR47577:SF2">
    <property type="entry name" value="THAP DOMAIN CONTAINING 9"/>
    <property type="match status" value="1"/>
</dbReference>
<dbReference type="Proteomes" id="UP000821853">
    <property type="component" value="Chromosome 4"/>
</dbReference>
<evidence type="ECO:0000313" key="3">
    <source>
        <dbReference type="Proteomes" id="UP000821853"/>
    </source>
</evidence>
<dbReference type="EMBL" id="JABSTR010000006">
    <property type="protein sequence ID" value="KAH9374365.1"/>
    <property type="molecule type" value="Genomic_DNA"/>
</dbReference>
<comment type="caution">
    <text evidence="2">The sequence shown here is derived from an EMBL/GenBank/DDBJ whole genome shotgun (WGS) entry which is preliminary data.</text>
</comment>